<feature type="region of interest" description="Disordered" evidence="1">
    <location>
        <begin position="124"/>
        <end position="170"/>
    </location>
</feature>
<keyword evidence="2" id="KW-1133">Transmembrane helix</keyword>
<protein>
    <submittedName>
        <fullName evidence="3">Uncharacterized protein</fullName>
    </submittedName>
</protein>
<comment type="caution">
    <text evidence="3">The sequence shown here is derived from an EMBL/GenBank/DDBJ whole genome shotgun (WGS) entry which is preliminary data.</text>
</comment>
<feature type="compositionally biased region" description="Basic and acidic residues" evidence="1">
    <location>
        <begin position="157"/>
        <end position="170"/>
    </location>
</feature>
<sequence>MSLGRIFQPRIDPSQSSDDAASKNMTMEDYKAIHRRTTELGSFTGFGLGGLLTYGVAKVVKPPPSRNILFLTFFSSATILSMMSTHYLLSDSVNTIRQAQKAGPHRSDVEHGGMFDDAAAAAARDKFSRAQEDPELSSWKESHKATHGMESGVAGLEHLEDRYATTRGDH</sequence>
<evidence type="ECO:0000256" key="1">
    <source>
        <dbReference type="SAM" id="MobiDB-lite"/>
    </source>
</evidence>
<reference evidence="3" key="1">
    <citation type="submission" date="2020-07" db="EMBL/GenBank/DDBJ databases">
        <title>Draft Genome Sequence of a Deep-Sea Yeast, Naganishia (Cryptococcus) liquefaciens strain N6.</title>
        <authorList>
            <person name="Han Y.W."/>
            <person name="Kajitani R."/>
            <person name="Morimoto H."/>
            <person name="Parhat M."/>
            <person name="Tsubouchi H."/>
            <person name="Bakenova O."/>
            <person name="Ogata M."/>
            <person name="Argunhan B."/>
            <person name="Aoki R."/>
            <person name="Kajiwara S."/>
            <person name="Itoh T."/>
            <person name="Iwasaki H."/>
        </authorList>
    </citation>
    <scope>NUCLEOTIDE SEQUENCE</scope>
    <source>
        <strain evidence="3">N6</strain>
    </source>
</reference>
<proteinExistence type="predicted"/>
<feature type="transmembrane region" description="Helical" evidence="2">
    <location>
        <begin position="69"/>
        <end position="89"/>
    </location>
</feature>
<keyword evidence="2" id="KW-0472">Membrane</keyword>
<organism evidence="3 4">
    <name type="scientific">Naganishia liquefaciens</name>
    <dbReference type="NCBI Taxonomy" id="104408"/>
    <lineage>
        <taxon>Eukaryota</taxon>
        <taxon>Fungi</taxon>
        <taxon>Dikarya</taxon>
        <taxon>Basidiomycota</taxon>
        <taxon>Agaricomycotina</taxon>
        <taxon>Tremellomycetes</taxon>
        <taxon>Filobasidiales</taxon>
        <taxon>Filobasidiaceae</taxon>
        <taxon>Naganishia</taxon>
    </lineage>
</organism>
<dbReference type="OrthoDB" id="2563136at2759"/>
<dbReference type="Proteomes" id="UP000620104">
    <property type="component" value="Unassembled WGS sequence"/>
</dbReference>
<accession>A0A8H3TML4</accession>
<keyword evidence="4" id="KW-1185">Reference proteome</keyword>
<name>A0A8H3TML4_9TREE</name>
<dbReference type="EMBL" id="BLZA01000002">
    <property type="protein sequence ID" value="GHJ83609.1"/>
    <property type="molecule type" value="Genomic_DNA"/>
</dbReference>
<evidence type="ECO:0000256" key="2">
    <source>
        <dbReference type="SAM" id="Phobius"/>
    </source>
</evidence>
<evidence type="ECO:0000313" key="3">
    <source>
        <dbReference type="EMBL" id="GHJ83609.1"/>
    </source>
</evidence>
<evidence type="ECO:0000313" key="4">
    <source>
        <dbReference type="Proteomes" id="UP000620104"/>
    </source>
</evidence>
<feature type="compositionally biased region" description="Basic and acidic residues" evidence="1">
    <location>
        <begin position="124"/>
        <end position="144"/>
    </location>
</feature>
<feature type="transmembrane region" description="Helical" evidence="2">
    <location>
        <begin position="40"/>
        <end position="57"/>
    </location>
</feature>
<gene>
    <name evidence="3" type="ORF">NliqN6_0011</name>
</gene>
<dbReference type="AlphaFoldDB" id="A0A8H3TML4"/>
<keyword evidence="2" id="KW-0812">Transmembrane</keyword>